<comment type="caution">
    <text evidence="11">The sequence shown here is derived from an EMBL/GenBank/DDBJ whole genome shotgun (WGS) entry which is preliminary data.</text>
</comment>
<keyword evidence="6" id="KW-1133">Transmembrane helix</keyword>
<feature type="repeat" description="Solcar" evidence="9">
    <location>
        <begin position="94"/>
        <end position="181"/>
    </location>
</feature>
<evidence type="ECO:0000256" key="7">
    <source>
        <dbReference type="ARBA" id="ARBA00023128"/>
    </source>
</evidence>
<accession>A0A427XQ53</accession>
<comment type="similarity">
    <text evidence="2 10">Belongs to the mitochondrial carrier (TC 2.A.29) family.</text>
</comment>
<evidence type="ECO:0000256" key="6">
    <source>
        <dbReference type="ARBA" id="ARBA00022989"/>
    </source>
</evidence>
<keyword evidence="12" id="KW-1185">Reference proteome</keyword>
<dbReference type="Pfam" id="PF00153">
    <property type="entry name" value="Mito_carr"/>
    <property type="match status" value="3"/>
</dbReference>
<evidence type="ECO:0000256" key="1">
    <source>
        <dbReference type="ARBA" id="ARBA00004225"/>
    </source>
</evidence>
<dbReference type="GeneID" id="39592953"/>
<gene>
    <name evidence="11" type="ORF">EHS24_008410</name>
</gene>
<dbReference type="InterPro" id="IPR023395">
    <property type="entry name" value="MCP_dom_sf"/>
</dbReference>
<evidence type="ECO:0000256" key="3">
    <source>
        <dbReference type="ARBA" id="ARBA00022448"/>
    </source>
</evidence>
<keyword evidence="7" id="KW-0496">Mitochondrion</keyword>
<dbReference type="EMBL" id="RSCE01000007">
    <property type="protein sequence ID" value="RSH80979.1"/>
    <property type="molecule type" value="Genomic_DNA"/>
</dbReference>
<dbReference type="PANTHER" id="PTHR45624">
    <property type="entry name" value="MITOCHONDRIAL BASIC AMINO ACIDS TRANSPORTER-RELATED"/>
    <property type="match status" value="1"/>
</dbReference>
<dbReference type="OrthoDB" id="14252at2759"/>
<keyword evidence="3 10" id="KW-0813">Transport</keyword>
<keyword evidence="5" id="KW-0677">Repeat</keyword>
<dbReference type="GO" id="GO:1990575">
    <property type="term" value="P:mitochondrial L-ornithine transmembrane transport"/>
    <property type="evidence" value="ECO:0007669"/>
    <property type="project" value="TreeGrafter"/>
</dbReference>
<dbReference type="RefSeq" id="XP_028475698.1">
    <property type="nucleotide sequence ID" value="XM_028623724.1"/>
</dbReference>
<proteinExistence type="inferred from homology"/>
<feature type="repeat" description="Solcar" evidence="9">
    <location>
        <begin position="194"/>
        <end position="283"/>
    </location>
</feature>
<keyword evidence="8 9" id="KW-0472">Membrane</keyword>
<dbReference type="Gene3D" id="1.50.40.10">
    <property type="entry name" value="Mitochondrial carrier domain"/>
    <property type="match status" value="2"/>
</dbReference>
<protein>
    <recommendedName>
        <fullName evidence="13">Carnitine transporter</fullName>
    </recommendedName>
</protein>
<dbReference type="InterPro" id="IPR050567">
    <property type="entry name" value="Mitochondrial_Carrier"/>
</dbReference>
<evidence type="ECO:0008006" key="13">
    <source>
        <dbReference type="Google" id="ProtNLM"/>
    </source>
</evidence>
<keyword evidence="4 9" id="KW-0812">Transmembrane</keyword>
<dbReference type="GO" id="GO:0000064">
    <property type="term" value="F:L-ornithine transmembrane transporter activity"/>
    <property type="evidence" value="ECO:0007669"/>
    <property type="project" value="TreeGrafter"/>
</dbReference>
<evidence type="ECO:0000256" key="2">
    <source>
        <dbReference type="ARBA" id="ARBA00006375"/>
    </source>
</evidence>
<evidence type="ECO:0000256" key="9">
    <source>
        <dbReference type="PROSITE-ProRule" id="PRU00282"/>
    </source>
</evidence>
<dbReference type="PROSITE" id="PS50920">
    <property type="entry name" value="SOLCAR"/>
    <property type="match status" value="2"/>
</dbReference>
<dbReference type="AlphaFoldDB" id="A0A427XQ53"/>
<evidence type="ECO:0000313" key="11">
    <source>
        <dbReference type="EMBL" id="RSH80979.1"/>
    </source>
</evidence>
<dbReference type="PANTHER" id="PTHR45624:SF45">
    <property type="entry name" value="MITOCHONDRIAL CARRIER"/>
    <property type="match status" value="1"/>
</dbReference>
<evidence type="ECO:0000256" key="8">
    <source>
        <dbReference type="ARBA" id="ARBA00023136"/>
    </source>
</evidence>
<evidence type="ECO:0000313" key="12">
    <source>
        <dbReference type="Proteomes" id="UP000279236"/>
    </source>
</evidence>
<dbReference type="GO" id="GO:0031966">
    <property type="term" value="C:mitochondrial membrane"/>
    <property type="evidence" value="ECO:0007669"/>
    <property type="project" value="UniProtKB-SubCell"/>
</dbReference>
<organism evidence="11 12">
    <name type="scientific">Apiotrichum porosum</name>
    <dbReference type="NCBI Taxonomy" id="105984"/>
    <lineage>
        <taxon>Eukaryota</taxon>
        <taxon>Fungi</taxon>
        <taxon>Dikarya</taxon>
        <taxon>Basidiomycota</taxon>
        <taxon>Agaricomycotina</taxon>
        <taxon>Tremellomycetes</taxon>
        <taxon>Trichosporonales</taxon>
        <taxon>Trichosporonaceae</taxon>
        <taxon>Apiotrichum</taxon>
    </lineage>
</organism>
<reference evidence="11 12" key="1">
    <citation type="submission" date="2018-11" db="EMBL/GenBank/DDBJ databases">
        <title>Genome sequence of Apiotrichum porosum DSM 27194.</title>
        <authorList>
            <person name="Aliyu H."/>
            <person name="Gorte O."/>
            <person name="Ochsenreither K."/>
        </authorList>
    </citation>
    <scope>NUCLEOTIDE SEQUENCE [LARGE SCALE GENOMIC DNA]</scope>
    <source>
        <strain evidence="11 12">DSM 27194</strain>
    </source>
</reference>
<evidence type="ECO:0000256" key="4">
    <source>
        <dbReference type="ARBA" id="ARBA00022692"/>
    </source>
</evidence>
<evidence type="ECO:0000256" key="10">
    <source>
        <dbReference type="RuleBase" id="RU000488"/>
    </source>
</evidence>
<name>A0A427XQ53_9TREE</name>
<comment type="subcellular location">
    <subcellularLocation>
        <location evidence="1">Mitochondrion membrane</location>
        <topology evidence="1">Multi-pass membrane protein</topology>
    </subcellularLocation>
</comment>
<evidence type="ECO:0000256" key="5">
    <source>
        <dbReference type="ARBA" id="ARBA00022737"/>
    </source>
</evidence>
<dbReference type="SUPFAM" id="SSF103506">
    <property type="entry name" value="Mitochondrial carrier"/>
    <property type="match status" value="1"/>
</dbReference>
<sequence>MDEFPLPEPPSRNRNDLAIELISGSFGGAAQVISGQPLDTLKTRAQTAPAGKYKNTLDILKQTMSPLMGVAAVNSLLFTAYGASRRLISPYPDLSIPQVAAAGAMAGAANAILASPVEMFKIRMQGQYGGAGDKKLGTVVRDMWNEHGFRRGIMRGYIITFVKEMPAYAGFYAGYETTKRFFQKQFGSKDIPVWAVLTSGGLGGVSYWLCSYPLDIAKSRIQLAPNPPMRGNWLKGGYIVHELKSIVAEGGVKALFRGLGPSLIRALPAASSTFVTFELTREYIIKHDLI</sequence>
<dbReference type="InterPro" id="IPR018108">
    <property type="entry name" value="MCP_transmembrane"/>
</dbReference>
<dbReference type="Proteomes" id="UP000279236">
    <property type="component" value="Unassembled WGS sequence"/>
</dbReference>